<dbReference type="GO" id="GO:0016020">
    <property type="term" value="C:membrane"/>
    <property type="evidence" value="ECO:0007669"/>
    <property type="project" value="UniProtKB-SubCell"/>
</dbReference>
<evidence type="ECO:0000256" key="6">
    <source>
        <dbReference type="ARBA" id="ARBA00022989"/>
    </source>
</evidence>
<comment type="caution">
    <text evidence="11">The sequence shown here is derived from an EMBL/GenBank/DDBJ whole genome shotgun (WGS) entry which is preliminary data.</text>
</comment>
<dbReference type="OMA" id="ACANVAY"/>
<dbReference type="SUPFAM" id="SSF103506">
    <property type="entry name" value="Mitochondrial carrier"/>
    <property type="match status" value="1"/>
</dbReference>
<dbReference type="OrthoDB" id="204711at2759"/>
<feature type="repeat" description="Solcar" evidence="8">
    <location>
        <begin position="189"/>
        <end position="274"/>
    </location>
</feature>
<proteinExistence type="inferred from homology"/>
<protein>
    <submittedName>
        <fullName evidence="11">Uncharacterized protein</fullName>
    </submittedName>
</protein>
<evidence type="ECO:0000256" key="2">
    <source>
        <dbReference type="ARBA" id="ARBA00006375"/>
    </source>
</evidence>
<accession>A0A8J5XTW0</accession>
<evidence type="ECO:0000256" key="9">
    <source>
        <dbReference type="RuleBase" id="RU000488"/>
    </source>
</evidence>
<evidence type="ECO:0000256" key="8">
    <source>
        <dbReference type="PROSITE-ProRule" id="PRU00282"/>
    </source>
</evidence>
<comment type="subcellular location">
    <subcellularLocation>
        <location evidence="1">Membrane</location>
        <topology evidence="1">Multi-pass membrane protein</topology>
    </subcellularLocation>
</comment>
<evidence type="ECO:0000313" key="12">
    <source>
        <dbReference type="Proteomes" id="UP000751190"/>
    </source>
</evidence>
<dbReference type="PROSITE" id="PS50920">
    <property type="entry name" value="SOLCAR"/>
    <property type="match status" value="3"/>
</dbReference>
<evidence type="ECO:0000256" key="4">
    <source>
        <dbReference type="ARBA" id="ARBA00022692"/>
    </source>
</evidence>
<keyword evidence="12" id="KW-1185">Reference proteome</keyword>
<keyword evidence="7 8" id="KW-0472">Membrane</keyword>
<comment type="similarity">
    <text evidence="2 9">Belongs to the mitochondrial carrier (TC 2.A.29) family.</text>
</comment>
<sequence length="392" mass="39241">MALSRFARSALVLLAMAGRVSAVRCPACAARAPSSSAAATAVGRRAVLSAAVPVALALCAPQRAAHAAAPLLAAPTTLAPPSIVQAAAQAAAPAPSAARELVASAAGGAAQRLAKELLLHPIDTVRCRLELQGARRSLLAPGLFADLYAGVLPSAVVGVPSGALFFAAKDGAKAWLRGALGSAYGGSYSKEVTTVLAVLAAQLPYWALRTPFELLKTRAQLGLTAGGEGAWRSAARVVEAEGVAGLFVGAGSNVAYAAPTDVVKFVAYESIKRQAKRAKGGGSLSTLEASACGALGSAIAQALCTPLDVVRTRVIAAQPTGGVADGAATDAAIELADARNFGKVAARLVREDGAGALFAGLLPRVGRAVASGGIQFGAYEATRRLFGASESE</sequence>
<dbReference type="Proteomes" id="UP000751190">
    <property type="component" value="Unassembled WGS sequence"/>
</dbReference>
<dbReference type="AlphaFoldDB" id="A0A8J5XTW0"/>
<evidence type="ECO:0000256" key="1">
    <source>
        <dbReference type="ARBA" id="ARBA00004141"/>
    </source>
</evidence>
<keyword evidence="10" id="KW-0732">Signal</keyword>
<evidence type="ECO:0000313" key="11">
    <source>
        <dbReference type="EMBL" id="KAG8470474.1"/>
    </source>
</evidence>
<name>A0A8J5XTW0_DIALT</name>
<dbReference type="InterPro" id="IPR023395">
    <property type="entry name" value="MCP_dom_sf"/>
</dbReference>
<dbReference type="Pfam" id="PF00153">
    <property type="entry name" value="Mito_carr"/>
    <property type="match status" value="3"/>
</dbReference>
<keyword evidence="5" id="KW-0677">Repeat</keyword>
<keyword evidence="3 9" id="KW-0813">Transport</keyword>
<evidence type="ECO:0000256" key="5">
    <source>
        <dbReference type="ARBA" id="ARBA00022737"/>
    </source>
</evidence>
<evidence type="ECO:0000256" key="3">
    <source>
        <dbReference type="ARBA" id="ARBA00022448"/>
    </source>
</evidence>
<feature type="repeat" description="Solcar" evidence="8">
    <location>
        <begin position="98"/>
        <end position="175"/>
    </location>
</feature>
<feature type="chain" id="PRO_5035165740" evidence="10">
    <location>
        <begin position="23"/>
        <end position="392"/>
    </location>
</feature>
<feature type="repeat" description="Solcar" evidence="8">
    <location>
        <begin position="284"/>
        <end position="385"/>
    </location>
</feature>
<feature type="signal peptide" evidence="10">
    <location>
        <begin position="1"/>
        <end position="22"/>
    </location>
</feature>
<keyword evidence="6" id="KW-1133">Transmembrane helix</keyword>
<dbReference type="EMBL" id="JAGTXO010000001">
    <property type="protein sequence ID" value="KAG8470474.1"/>
    <property type="molecule type" value="Genomic_DNA"/>
</dbReference>
<evidence type="ECO:0000256" key="10">
    <source>
        <dbReference type="SAM" id="SignalP"/>
    </source>
</evidence>
<reference evidence="11" key="1">
    <citation type="submission" date="2021-05" db="EMBL/GenBank/DDBJ databases">
        <title>The genome of the haptophyte Pavlova lutheri (Diacronema luteri, Pavlovales) - a model for lipid biosynthesis in eukaryotic algae.</title>
        <authorList>
            <person name="Hulatt C.J."/>
            <person name="Posewitz M.C."/>
        </authorList>
    </citation>
    <scope>NUCLEOTIDE SEQUENCE</scope>
    <source>
        <strain evidence="11">NIVA-4/92</strain>
    </source>
</reference>
<organism evidence="11 12">
    <name type="scientific">Diacronema lutheri</name>
    <name type="common">Unicellular marine alga</name>
    <name type="synonym">Monochrysis lutheri</name>
    <dbReference type="NCBI Taxonomy" id="2081491"/>
    <lineage>
        <taxon>Eukaryota</taxon>
        <taxon>Haptista</taxon>
        <taxon>Haptophyta</taxon>
        <taxon>Pavlovophyceae</taxon>
        <taxon>Pavlovales</taxon>
        <taxon>Pavlovaceae</taxon>
        <taxon>Diacronema</taxon>
    </lineage>
</organism>
<keyword evidence="4 8" id="KW-0812">Transmembrane</keyword>
<evidence type="ECO:0000256" key="7">
    <source>
        <dbReference type="ARBA" id="ARBA00023136"/>
    </source>
</evidence>
<gene>
    <name evidence="11" type="ORF">KFE25_008895</name>
</gene>
<dbReference type="Gene3D" id="1.50.40.10">
    <property type="entry name" value="Mitochondrial carrier domain"/>
    <property type="match status" value="1"/>
</dbReference>
<dbReference type="PANTHER" id="PTHR45667">
    <property type="entry name" value="S-ADENOSYLMETHIONINE MITOCHONDRIAL CARRIER PROTEIN"/>
    <property type="match status" value="1"/>
</dbReference>
<dbReference type="InterPro" id="IPR018108">
    <property type="entry name" value="MCP_transmembrane"/>
</dbReference>